<keyword evidence="4" id="KW-1003">Cell membrane</keyword>
<evidence type="ECO:0000259" key="12">
    <source>
        <dbReference type="PROSITE" id="PS50109"/>
    </source>
</evidence>
<comment type="subcellular location">
    <subcellularLocation>
        <location evidence="2">Cell membrane</location>
        <topology evidence="2">Multi-pass membrane protein</topology>
    </subcellularLocation>
</comment>
<dbReference type="PATRIC" id="fig|1423760.3.peg.1005"/>
<sequence>MRKWCKEAARLTIGYWLLLGLLALLWYVYRLPGTLFADLVWNSLWPVLGWVAWWLWHTKQRLKQTNLIPRTLVETELTRRLAQAKRDHRHQLLQLQARQRQELDYVDRFAHEIKNALMALEGLTAQPTVASAPLKPVLYQANRNLDLLLNAERLQFLTNDFAFEWLDLTALCQTVVQSLAPLMIAQQLRPQFAIGNVKVLSDRKWLTFIVTQLVTNAVKYSPPGRVVTFAWQASTLQIIDQGPGVAPSDLPRVFEAGFTGQNGHQTTRATGMGLYLAQQAATKINLTLTLVNRQTHGIKAEVHFPAAHVKLTKL</sequence>
<keyword evidence="9" id="KW-0902">Two-component regulatory system</keyword>
<evidence type="ECO:0000313" key="14">
    <source>
        <dbReference type="Proteomes" id="UP000050816"/>
    </source>
</evidence>
<dbReference type="GO" id="GO:0005886">
    <property type="term" value="C:plasma membrane"/>
    <property type="evidence" value="ECO:0007669"/>
    <property type="project" value="UniProtKB-SubCell"/>
</dbReference>
<evidence type="ECO:0000256" key="8">
    <source>
        <dbReference type="ARBA" id="ARBA00022989"/>
    </source>
</evidence>
<comment type="caution">
    <text evidence="13">The sequence shown here is derived from an EMBL/GenBank/DDBJ whole genome shotgun (WGS) entry which is preliminary data.</text>
</comment>
<evidence type="ECO:0000256" key="10">
    <source>
        <dbReference type="ARBA" id="ARBA00023136"/>
    </source>
</evidence>
<dbReference type="PROSITE" id="PS50109">
    <property type="entry name" value="HIS_KIN"/>
    <property type="match status" value="1"/>
</dbReference>
<keyword evidence="6 11" id="KW-0812">Transmembrane</keyword>
<keyword evidence="7 13" id="KW-0418">Kinase</keyword>
<accession>A0A0R1U8D5</accession>
<dbReference type="Gene3D" id="3.30.565.10">
    <property type="entry name" value="Histidine kinase-like ATPase, C-terminal domain"/>
    <property type="match status" value="1"/>
</dbReference>
<dbReference type="Proteomes" id="UP000050816">
    <property type="component" value="Unassembled WGS sequence"/>
</dbReference>
<feature type="transmembrane region" description="Helical" evidence="11">
    <location>
        <begin position="35"/>
        <end position="56"/>
    </location>
</feature>
<evidence type="ECO:0000256" key="6">
    <source>
        <dbReference type="ARBA" id="ARBA00022692"/>
    </source>
</evidence>
<dbReference type="SUPFAM" id="SSF55874">
    <property type="entry name" value="ATPase domain of HSP90 chaperone/DNA topoisomerase II/histidine kinase"/>
    <property type="match status" value="1"/>
</dbReference>
<name>A0A0R1U8D5_9LACO</name>
<gene>
    <name evidence="13" type="ORF">FC43_GL000973</name>
</gene>
<evidence type="ECO:0000256" key="7">
    <source>
        <dbReference type="ARBA" id="ARBA00022777"/>
    </source>
</evidence>
<dbReference type="PANTHER" id="PTHR45453:SF2">
    <property type="entry name" value="HISTIDINE KINASE"/>
    <property type="match status" value="1"/>
</dbReference>
<dbReference type="AlphaFoldDB" id="A0A0R1U8D5"/>
<dbReference type="SMART" id="SM00387">
    <property type="entry name" value="HATPase_c"/>
    <property type="match status" value="1"/>
</dbReference>
<dbReference type="EMBL" id="AZFK01000088">
    <property type="protein sequence ID" value="KRL87658.1"/>
    <property type="molecule type" value="Genomic_DNA"/>
</dbReference>
<comment type="catalytic activity">
    <reaction evidence="1">
        <text>ATP + protein L-histidine = ADP + protein N-phospho-L-histidine.</text>
        <dbReference type="EC" id="2.7.13.3"/>
    </reaction>
</comment>
<keyword evidence="10 11" id="KW-0472">Membrane</keyword>
<organism evidence="13 14">
    <name type="scientific">Limosilactobacillus ingluviei DSM 15946</name>
    <dbReference type="NCBI Taxonomy" id="1423760"/>
    <lineage>
        <taxon>Bacteria</taxon>
        <taxon>Bacillati</taxon>
        <taxon>Bacillota</taxon>
        <taxon>Bacilli</taxon>
        <taxon>Lactobacillales</taxon>
        <taxon>Lactobacillaceae</taxon>
        <taxon>Limosilactobacillus</taxon>
    </lineage>
</organism>
<dbReference type="InterPro" id="IPR003594">
    <property type="entry name" value="HATPase_dom"/>
</dbReference>
<dbReference type="InterPro" id="IPR050351">
    <property type="entry name" value="BphY/WalK/GraS-like"/>
</dbReference>
<evidence type="ECO:0000256" key="4">
    <source>
        <dbReference type="ARBA" id="ARBA00022475"/>
    </source>
</evidence>
<evidence type="ECO:0000256" key="3">
    <source>
        <dbReference type="ARBA" id="ARBA00012438"/>
    </source>
</evidence>
<protein>
    <recommendedName>
        <fullName evidence="3">histidine kinase</fullName>
        <ecNumber evidence="3">2.7.13.3</ecNumber>
    </recommendedName>
</protein>
<dbReference type="RefSeq" id="WP_056955624.1">
    <property type="nucleotide sequence ID" value="NZ_AZFK01000088.1"/>
</dbReference>
<dbReference type="PANTHER" id="PTHR45453">
    <property type="entry name" value="PHOSPHATE REGULON SENSOR PROTEIN PHOR"/>
    <property type="match status" value="1"/>
</dbReference>
<dbReference type="Pfam" id="PF02518">
    <property type="entry name" value="HATPase_c"/>
    <property type="match status" value="1"/>
</dbReference>
<dbReference type="InterPro" id="IPR036890">
    <property type="entry name" value="HATPase_C_sf"/>
</dbReference>
<evidence type="ECO:0000256" key="9">
    <source>
        <dbReference type="ARBA" id="ARBA00023012"/>
    </source>
</evidence>
<feature type="domain" description="Histidine kinase" evidence="12">
    <location>
        <begin position="108"/>
        <end position="308"/>
    </location>
</feature>
<reference evidence="13 14" key="1">
    <citation type="journal article" date="2015" name="Genome Announc.">
        <title>Expanding the biotechnology potential of lactobacilli through comparative genomics of 213 strains and associated genera.</title>
        <authorList>
            <person name="Sun Z."/>
            <person name="Harris H.M."/>
            <person name="McCann A."/>
            <person name="Guo C."/>
            <person name="Argimon S."/>
            <person name="Zhang W."/>
            <person name="Yang X."/>
            <person name="Jeffery I.B."/>
            <person name="Cooney J.C."/>
            <person name="Kagawa T.F."/>
            <person name="Liu W."/>
            <person name="Song Y."/>
            <person name="Salvetti E."/>
            <person name="Wrobel A."/>
            <person name="Rasinkangas P."/>
            <person name="Parkhill J."/>
            <person name="Rea M.C."/>
            <person name="O'Sullivan O."/>
            <person name="Ritari J."/>
            <person name="Douillard F.P."/>
            <person name="Paul Ross R."/>
            <person name="Yang R."/>
            <person name="Briner A.E."/>
            <person name="Felis G.E."/>
            <person name="de Vos W.M."/>
            <person name="Barrangou R."/>
            <person name="Klaenhammer T.R."/>
            <person name="Caufield P.W."/>
            <person name="Cui Y."/>
            <person name="Zhang H."/>
            <person name="O'Toole P.W."/>
        </authorList>
    </citation>
    <scope>NUCLEOTIDE SEQUENCE [LARGE SCALE GENOMIC DNA]</scope>
    <source>
        <strain evidence="13 14">DSM 15946</strain>
    </source>
</reference>
<keyword evidence="5" id="KW-0808">Transferase</keyword>
<dbReference type="GO" id="GO:0016036">
    <property type="term" value="P:cellular response to phosphate starvation"/>
    <property type="evidence" value="ECO:0007669"/>
    <property type="project" value="TreeGrafter"/>
</dbReference>
<dbReference type="InterPro" id="IPR005467">
    <property type="entry name" value="His_kinase_dom"/>
</dbReference>
<evidence type="ECO:0000256" key="1">
    <source>
        <dbReference type="ARBA" id="ARBA00000085"/>
    </source>
</evidence>
<evidence type="ECO:0000256" key="2">
    <source>
        <dbReference type="ARBA" id="ARBA00004651"/>
    </source>
</evidence>
<dbReference type="EC" id="2.7.13.3" evidence="3"/>
<feature type="transmembrane region" description="Helical" evidence="11">
    <location>
        <begin position="12"/>
        <end position="29"/>
    </location>
</feature>
<keyword evidence="8 11" id="KW-1133">Transmembrane helix</keyword>
<evidence type="ECO:0000256" key="11">
    <source>
        <dbReference type="SAM" id="Phobius"/>
    </source>
</evidence>
<dbReference type="GO" id="GO:0004721">
    <property type="term" value="F:phosphoprotein phosphatase activity"/>
    <property type="evidence" value="ECO:0007669"/>
    <property type="project" value="TreeGrafter"/>
</dbReference>
<evidence type="ECO:0000313" key="13">
    <source>
        <dbReference type="EMBL" id="KRL87658.1"/>
    </source>
</evidence>
<proteinExistence type="predicted"/>
<dbReference type="GO" id="GO:0000155">
    <property type="term" value="F:phosphorelay sensor kinase activity"/>
    <property type="evidence" value="ECO:0007669"/>
    <property type="project" value="TreeGrafter"/>
</dbReference>
<evidence type="ECO:0000256" key="5">
    <source>
        <dbReference type="ARBA" id="ARBA00022679"/>
    </source>
</evidence>